<dbReference type="Proteomes" id="UP000030355">
    <property type="component" value="Unassembled WGS sequence"/>
</dbReference>
<gene>
    <name evidence="1" type="ORF">EU95_0083</name>
</gene>
<dbReference type="EMBL" id="JNAL01000003">
    <property type="protein sequence ID" value="KGF97982.1"/>
    <property type="molecule type" value="Genomic_DNA"/>
</dbReference>
<dbReference type="AlphaFoldDB" id="A0A0A2A7U9"/>
<sequence length="286" mass="30902">MKLLFNLNFKLLTGAIFIFLAILFDANTPIKSETCEENPETFATSCFKTPVTYKTRVYELGFCKSDPLSGTTGTGINVTSNHVIDETSCVPTFISDSGSLVDLSTIGASQILDGTNISPPSGTYPFAYIKVSNTFVLKGTQLVNGVPFYSSSDGTATKLLSEYVEWNNTVIDFEKGTECEPLSNNRMMAGAETYTSGITGTMKALLSHISDEKIVATTPDDCGISNRIYASFKPTNPVIITDSTKGLEVLFSIKNTGLSVVPWSGPNDLEVGYFSTGPILPKFQTF</sequence>
<reference evidence="2" key="1">
    <citation type="journal article" date="2014" name="Sci. Data">
        <title>Genomes of diverse isolates of the marine cyanobacterium Prochlorococcus.</title>
        <authorList>
            <person name="Biller S."/>
            <person name="Berube P."/>
            <person name="Thompson J."/>
            <person name="Kelly L."/>
            <person name="Roggensack S."/>
            <person name="Awad L."/>
            <person name="Roache-Johnson K."/>
            <person name="Ding H."/>
            <person name="Giovannoni S.J."/>
            <person name="Moore L.R."/>
            <person name="Chisholm S.W."/>
        </authorList>
    </citation>
    <scope>NUCLEOTIDE SEQUENCE [LARGE SCALE GENOMIC DNA]</scope>
    <source>
        <strain evidence="2">MIT 9201</strain>
    </source>
</reference>
<accession>A0A0A2A7U9</accession>
<comment type="caution">
    <text evidence="1">The sequence shown here is derived from an EMBL/GenBank/DDBJ whole genome shotgun (WGS) entry which is preliminary data.</text>
</comment>
<proteinExistence type="predicted"/>
<dbReference type="RefSeq" id="WP_032521339.1">
    <property type="nucleotide sequence ID" value="NZ_CP138977.1"/>
</dbReference>
<evidence type="ECO:0000313" key="1">
    <source>
        <dbReference type="EMBL" id="KGF97982.1"/>
    </source>
</evidence>
<evidence type="ECO:0000313" key="2">
    <source>
        <dbReference type="Proteomes" id="UP000030355"/>
    </source>
</evidence>
<dbReference type="OrthoDB" id="539844at2"/>
<organism evidence="1 2">
    <name type="scientific">Prochlorococcus marinus str. MIT 9201</name>
    <dbReference type="NCBI Taxonomy" id="93057"/>
    <lineage>
        <taxon>Bacteria</taxon>
        <taxon>Bacillati</taxon>
        <taxon>Cyanobacteriota</taxon>
        <taxon>Cyanophyceae</taxon>
        <taxon>Synechococcales</taxon>
        <taxon>Prochlorococcaceae</taxon>
        <taxon>Prochlorococcus</taxon>
    </lineage>
</organism>
<name>A0A0A2A7U9_PROMR</name>
<protein>
    <submittedName>
        <fullName evidence="1">Uncharacterized protein</fullName>
    </submittedName>
</protein>